<keyword evidence="3" id="KW-1185">Reference proteome</keyword>
<sequence length="95" mass="10480">MQKFIPAALLAVLVGIVGCEEKGPTDDIGDNIDQVMEKAASQPEPVLDENAARETTPSPEALEQQKEEFQQAIEEASREAEDRLNEILENTLDQE</sequence>
<dbReference type="EMBL" id="CP012621">
    <property type="protein sequence ID" value="ATG73615.1"/>
    <property type="molecule type" value="Genomic_DNA"/>
</dbReference>
<feature type="compositionally biased region" description="Basic and acidic residues" evidence="1">
    <location>
        <begin position="63"/>
        <end position="80"/>
    </location>
</feature>
<evidence type="ECO:0000313" key="2">
    <source>
        <dbReference type="EMBL" id="ATG73615.1"/>
    </source>
</evidence>
<name>A0A231N0A5_9GAMM</name>
<proteinExistence type="predicted"/>
<organism evidence="2 3">
    <name type="scientific">Zobellella denitrificans</name>
    <dbReference type="NCBI Taxonomy" id="347534"/>
    <lineage>
        <taxon>Bacteria</taxon>
        <taxon>Pseudomonadati</taxon>
        <taxon>Pseudomonadota</taxon>
        <taxon>Gammaproteobacteria</taxon>
        <taxon>Aeromonadales</taxon>
        <taxon>Aeromonadaceae</taxon>
        <taxon>Zobellella</taxon>
    </lineage>
</organism>
<dbReference type="AlphaFoldDB" id="A0A231N0A5"/>
<dbReference type="PROSITE" id="PS51257">
    <property type="entry name" value="PROKAR_LIPOPROTEIN"/>
    <property type="match status" value="1"/>
</dbReference>
<dbReference type="Proteomes" id="UP000217763">
    <property type="component" value="Chromosome"/>
</dbReference>
<gene>
    <name evidence="2" type="ORF">AN401_06900</name>
</gene>
<feature type="region of interest" description="Disordered" evidence="1">
    <location>
        <begin position="41"/>
        <end position="80"/>
    </location>
</feature>
<dbReference type="RefSeq" id="WP_094039711.1">
    <property type="nucleotide sequence ID" value="NZ_CP012621.1"/>
</dbReference>
<protein>
    <submittedName>
        <fullName evidence="2">Uncharacterized protein</fullName>
    </submittedName>
</protein>
<reference evidence="3" key="1">
    <citation type="submission" date="2015-09" db="EMBL/GenBank/DDBJ databases">
        <authorList>
            <person name="Shao Z."/>
            <person name="Wang L."/>
        </authorList>
    </citation>
    <scope>NUCLEOTIDE SEQUENCE [LARGE SCALE GENOMIC DNA]</scope>
    <source>
        <strain evidence="3">F13-1</strain>
    </source>
</reference>
<evidence type="ECO:0000313" key="3">
    <source>
        <dbReference type="Proteomes" id="UP000217763"/>
    </source>
</evidence>
<evidence type="ECO:0000256" key="1">
    <source>
        <dbReference type="SAM" id="MobiDB-lite"/>
    </source>
</evidence>
<dbReference type="OrthoDB" id="5601042at2"/>
<dbReference type="KEGG" id="zdf:AN401_06900"/>
<accession>A0A231N0A5</accession>